<evidence type="ECO:0000313" key="1">
    <source>
        <dbReference type="EMBL" id="MCV6987759.1"/>
    </source>
</evidence>
<name>A0AAW5RZH3_MYCBC</name>
<protein>
    <submittedName>
        <fullName evidence="1">Uncharacterized protein</fullName>
    </submittedName>
</protein>
<dbReference type="RefSeq" id="WP_139800219.1">
    <property type="nucleotide sequence ID" value="NZ_JACKTG010000003.1"/>
</dbReference>
<organism evidence="1 2">
    <name type="scientific">Mycobacterium bouchedurhonense</name>
    <dbReference type="NCBI Taxonomy" id="701041"/>
    <lineage>
        <taxon>Bacteria</taxon>
        <taxon>Bacillati</taxon>
        <taxon>Actinomycetota</taxon>
        <taxon>Actinomycetes</taxon>
        <taxon>Mycobacteriales</taxon>
        <taxon>Mycobacteriaceae</taxon>
        <taxon>Mycobacterium</taxon>
        <taxon>Mycobacterium avium complex (MAC)</taxon>
    </lineage>
</organism>
<comment type="caution">
    <text evidence="1">The sequence shown here is derived from an EMBL/GenBank/DDBJ whole genome shotgun (WGS) entry which is preliminary data.</text>
</comment>
<dbReference type="AlphaFoldDB" id="A0AAW5RZH3"/>
<gene>
    <name evidence="1" type="ORF">H7I91_00300</name>
</gene>
<proteinExistence type="predicted"/>
<dbReference type="EMBL" id="JACKTG010000003">
    <property type="protein sequence ID" value="MCV6987759.1"/>
    <property type="molecule type" value="Genomic_DNA"/>
</dbReference>
<dbReference type="Proteomes" id="UP001207588">
    <property type="component" value="Unassembled WGS sequence"/>
</dbReference>
<reference evidence="1" key="1">
    <citation type="submission" date="2020-07" db="EMBL/GenBank/DDBJ databases">
        <authorList>
            <person name="Pettersson B.M.F."/>
            <person name="Behra P.R.K."/>
            <person name="Ramesh M."/>
            <person name="Das S."/>
            <person name="Dasgupta S."/>
            <person name="Kirsebom L.A."/>
        </authorList>
    </citation>
    <scope>NUCLEOTIDE SEQUENCE</scope>
    <source>
        <strain evidence="1">DSM 45439</strain>
    </source>
</reference>
<sequence length="78" mass="8436">MATYRPGDRVYLASDPNTIGTVVARTDAVGGLITSQDLQGPNPNRDLVAVRWPGYEWNENPEFLRGAPPPRTALAGSQ</sequence>
<evidence type="ECO:0000313" key="2">
    <source>
        <dbReference type="Proteomes" id="UP001207588"/>
    </source>
</evidence>
<reference evidence="1" key="2">
    <citation type="journal article" date="2022" name="BMC Genomics">
        <title>Comparative genome analysis of mycobacteria focusing on tRNA and non-coding RNA.</title>
        <authorList>
            <person name="Behra P.R.K."/>
            <person name="Pettersson B.M.F."/>
            <person name="Ramesh M."/>
            <person name="Das S."/>
            <person name="Dasgupta S."/>
            <person name="Kirsebom L.A."/>
        </authorList>
    </citation>
    <scope>NUCLEOTIDE SEQUENCE</scope>
    <source>
        <strain evidence="1">DSM 45439</strain>
    </source>
</reference>
<accession>A0AAW5RZH3</accession>